<dbReference type="Proteomes" id="UP000823617">
    <property type="component" value="Unassembled WGS sequence"/>
</dbReference>
<dbReference type="InterPro" id="IPR032320">
    <property type="entry name" value="GH18_BT1044-like"/>
</dbReference>
<name>A0A9D9HM40_9BACT</name>
<accession>A0A9D9HM40</accession>
<proteinExistence type="predicted"/>
<dbReference type="Pfam" id="PF16141">
    <property type="entry name" value="GH18_BT1044-like"/>
    <property type="match status" value="1"/>
</dbReference>
<reference evidence="1" key="1">
    <citation type="submission" date="2020-10" db="EMBL/GenBank/DDBJ databases">
        <authorList>
            <person name="Gilroy R."/>
        </authorList>
    </citation>
    <scope>NUCLEOTIDE SEQUENCE</scope>
    <source>
        <strain evidence="1">B1-3475</strain>
    </source>
</reference>
<dbReference type="AlphaFoldDB" id="A0A9D9HM40"/>
<sequence>MNKNTIFSYRIQGIWSAIAAIVLSAGLSSCSDLTRPEALDLAPASQETPEEALALIRAFKQTPHKVMILGMDAVSDNPVARWQHPSSMPDSADYIYIRNLKGGLDAVLASEIGAVQSGKGTKVLADVDYVAIENAWDELQKMKEEAGEATGTQEEFLAFISEQTRLQLECMNAYGCDGVMISYTGSASSTVGDPVQGRSAYINAVYDWWNSNGAGKIIMARGYLLNIASVDVAEEFFGQCRYLIHLVGTKTSAGSVASDIFTNTIMGVPSDKYVFEATVPTPSDTTQIGMSVPDAAKWISASSETEDFEKLGLCVENAQDDYFRIGRNYADIRRAITILNSGTEAAQ</sequence>
<protein>
    <submittedName>
        <fullName evidence="1">Uncharacterized protein</fullName>
    </submittedName>
</protein>
<reference evidence="1" key="2">
    <citation type="journal article" date="2021" name="PeerJ">
        <title>Extensive microbial diversity within the chicken gut microbiome revealed by metagenomics and culture.</title>
        <authorList>
            <person name="Gilroy R."/>
            <person name="Ravi A."/>
            <person name="Getino M."/>
            <person name="Pursley I."/>
            <person name="Horton D.L."/>
            <person name="Alikhan N.F."/>
            <person name="Baker D."/>
            <person name="Gharbi K."/>
            <person name="Hall N."/>
            <person name="Watson M."/>
            <person name="Adriaenssens E.M."/>
            <person name="Foster-Nyarko E."/>
            <person name="Jarju S."/>
            <person name="Secka A."/>
            <person name="Antonio M."/>
            <person name="Oren A."/>
            <person name="Chaudhuri R.R."/>
            <person name="La Ragione R."/>
            <person name="Hildebrand F."/>
            <person name="Pallen M.J."/>
        </authorList>
    </citation>
    <scope>NUCLEOTIDE SEQUENCE</scope>
    <source>
        <strain evidence="1">B1-3475</strain>
    </source>
</reference>
<evidence type="ECO:0000313" key="1">
    <source>
        <dbReference type="EMBL" id="MBO8456337.1"/>
    </source>
</evidence>
<comment type="caution">
    <text evidence="1">The sequence shown here is derived from an EMBL/GenBank/DDBJ whole genome shotgun (WGS) entry which is preliminary data.</text>
</comment>
<evidence type="ECO:0000313" key="2">
    <source>
        <dbReference type="Proteomes" id="UP000823617"/>
    </source>
</evidence>
<gene>
    <name evidence="1" type="ORF">IAC08_08075</name>
</gene>
<dbReference type="EMBL" id="JADIMK010000083">
    <property type="protein sequence ID" value="MBO8456337.1"/>
    <property type="molecule type" value="Genomic_DNA"/>
</dbReference>
<dbReference type="PROSITE" id="PS51257">
    <property type="entry name" value="PROKAR_LIPOPROTEIN"/>
    <property type="match status" value="1"/>
</dbReference>
<organism evidence="1 2">
    <name type="scientific">Candidatus Cryptobacteroides intestinigallinarum</name>
    <dbReference type="NCBI Taxonomy" id="2840767"/>
    <lineage>
        <taxon>Bacteria</taxon>
        <taxon>Pseudomonadati</taxon>
        <taxon>Bacteroidota</taxon>
        <taxon>Bacteroidia</taxon>
        <taxon>Bacteroidales</taxon>
        <taxon>Candidatus Cryptobacteroides</taxon>
    </lineage>
</organism>